<keyword evidence="1" id="KW-0378">Hydrolase</keyword>
<dbReference type="AlphaFoldDB" id="A0A1F4YCI1"/>
<keyword evidence="2" id="KW-0732">Signal</keyword>
<dbReference type="GO" id="GO:0016788">
    <property type="term" value="F:hydrolase activity, acting on ester bonds"/>
    <property type="evidence" value="ECO:0007669"/>
    <property type="project" value="InterPro"/>
</dbReference>
<dbReference type="PANTHER" id="PTHR31956">
    <property type="entry name" value="NON-SPECIFIC PHOSPHOLIPASE C4-RELATED"/>
    <property type="match status" value="1"/>
</dbReference>
<sequence length="330" mass="36377">MKLIPKRYLKIVLLGLVAVAGLTKFGTNQNTNSLFATKSTPNLPALSQVKHVFVIFEENRNWKEIHNNPKAAFINESLLVQGAFAQNYHNVPVESGALHPSEPNYILAEAGKTDFADQTFTTNDLPSAANSTSSHDHLTYLLGKNNLSWKSYQEDVSGDDCPINKVNNYSPKHNPFVFFQDVSGNPPSSNNAYCQRHIRPLSELESDLATGNIANYTFVSPNLMNNMHDGSIGQADRWLAKIVPMISDSSTYKKDGAIFITWDEGSGDANENDPIGMIILSPFVKPGYTNSTGYSHASLVKTIQEIFQLSPLLGSAGDERTNDLSDFFKI</sequence>
<dbReference type="GO" id="GO:0009395">
    <property type="term" value="P:phospholipid catabolic process"/>
    <property type="evidence" value="ECO:0007669"/>
    <property type="project" value="TreeGrafter"/>
</dbReference>
<proteinExistence type="predicted"/>
<feature type="signal peptide" evidence="2">
    <location>
        <begin position="1"/>
        <end position="20"/>
    </location>
</feature>
<accession>A0A1F4YCI1</accession>
<evidence type="ECO:0000256" key="2">
    <source>
        <dbReference type="SAM" id="SignalP"/>
    </source>
</evidence>
<dbReference type="PANTHER" id="PTHR31956:SF8">
    <property type="entry name" value="ACID PHOSPHATASE PHOA (AFU_ORTHOLOGUE AFUA_1G03570)"/>
    <property type="match status" value="1"/>
</dbReference>
<evidence type="ECO:0008006" key="5">
    <source>
        <dbReference type="Google" id="ProtNLM"/>
    </source>
</evidence>
<comment type="caution">
    <text evidence="3">The sequence shown here is derived from an EMBL/GenBank/DDBJ whole genome shotgun (WGS) entry which is preliminary data.</text>
</comment>
<dbReference type="Proteomes" id="UP000178176">
    <property type="component" value="Unassembled WGS sequence"/>
</dbReference>
<dbReference type="InterPro" id="IPR017850">
    <property type="entry name" value="Alkaline_phosphatase_core_sf"/>
</dbReference>
<protein>
    <recommendedName>
        <fullName evidence="5">Phosphoesterase</fullName>
    </recommendedName>
</protein>
<name>A0A1F4YCI1_9BACT</name>
<organism evidence="3 4">
    <name type="scientific">Candidatus Amesbacteria bacterium RIFCSPHIGHO2_01_FULL_48_32b</name>
    <dbReference type="NCBI Taxonomy" id="1797253"/>
    <lineage>
        <taxon>Bacteria</taxon>
        <taxon>Candidatus Amesiibacteriota</taxon>
    </lineage>
</organism>
<reference evidence="3 4" key="1">
    <citation type="journal article" date="2016" name="Nat. Commun.">
        <title>Thousands of microbial genomes shed light on interconnected biogeochemical processes in an aquifer system.</title>
        <authorList>
            <person name="Anantharaman K."/>
            <person name="Brown C.T."/>
            <person name="Hug L.A."/>
            <person name="Sharon I."/>
            <person name="Castelle C.J."/>
            <person name="Probst A.J."/>
            <person name="Thomas B.C."/>
            <person name="Singh A."/>
            <person name="Wilkins M.J."/>
            <person name="Karaoz U."/>
            <person name="Brodie E.L."/>
            <person name="Williams K.H."/>
            <person name="Hubbard S.S."/>
            <person name="Banfield J.F."/>
        </authorList>
    </citation>
    <scope>NUCLEOTIDE SEQUENCE [LARGE SCALE GENOMIC DNA]</scope>
</reference>
<gene>
    <name evidence="3" type="ORF">A2876_01875</name>
</gene>
<dbReference type="Gene3D" id="3.40.720.10">
    <property type="entry name" value="Alkaline Phosphatase, subunit A"/>
    <property type="match status" value="1"/>
</dbReference>
<dbReference type="EMBL" id="MEXH01000031">
    <property type="protein sequence ID" value="OGC91685.1"/>
    <property type="molecule type" value="Genomic_DNA"/>
</dbReference>
<evidence type="ECO:0000313" key="4">
    <source>
        <dbReference type="Proteomes" id="UP000178176"/>
    </source>
</evidence>
<evidence type="ECO:0000313" key="3">
    <source>
        <dbReference type="EMBL" id="OGC91685.1"/>
    </source>
</evidence>
<evidence type="ECO:0000256" key="1">
    <source>
        <dbReference type="ARBA" id="ARBA00022801"/>
    </source>
</evidence>
<dbReference type="InterPro" id="IPR007312">
    <property type="entry name" value="Phosphoesterase"/>
</dbReference>
<dbReference type="Pfam" id="PF04185">
    <property type="entry name" value="Phosphoesterase"/>
    <property type="match status" value="1"/>
</dbReference>
<feature type="chain" id="PRO_5009515677" description="Phosphoesterase" evidence="2">
    <location>
        <begin position="21"/>
        <end position="330"/>
    </location>
</feature>